<accession>A0ABT8F9G0</accession>
<keyword evidence="2" id="KW-1185">Reference proteome</keyword>
<name>A0ABT8F9G0_9BACT</name>
<dbReference type="EMBL" id="JAUHJS010000009">
    <property type="protein sequence ID" value="MDN4166884.1"/>
    <property type="molecule type" value="Genomic_DNA"/>
</dbReference>
<dbReference type="Proteomes" id="UP001168552">
    <property type="component" value="Unassembled WGS sequence"/>
</dbReference>
<organism evidence="1 2">
    <name type="scientific">Shiella aurantiaca</name>
    <dbReference type="NCBI Taxonomy" id="3058365"/>
    <lineage>
        <taxon>Bacteria</taxon>
        <taxon>Pseudomonadati</taxon>
        <taxon>Bacteroidota</taxon>
        <taxon>Cytophagia</taxon>
        <taxon>Cytophagales</taxon>
        <taxon>Shiellaceae</taxon>
        <taxon>Shiella</taxon>
    </lineage>
</organism>
<reference evidence="1" key="1">
    <citation type="submission" date="2023-06" db="EMBL/GenBank/DDBJ databases">
        <title>Cytophagales bacterium Strain LB-30, isolated from soil.</title>
        <authorList>
            <person name="Liu B."/>
        </authorList>
    </citation>
    <scope>NUCLEOTIDE SEQUENCE</scope>
    <source>
        <strain evidence="1">LB-30</strain>
    </source>
</reference>
<evidence type="ECO:0000313" key="2">
    <source>
        <dbReference type="Proteomes" id="UP001168552"/>
    </source>
</evidence>
<comment type="caution">
    <text evidence="1">The sequence shown here is derived from an EMBL/GenBank/DDBJ whole genome shotgun (WGS) entry which is preliminary data.</text>
</comment>
<proteinExistence type="predicted"/>
<dbReference type="RefSeq" id="WP_320005423.1">
    <property type="nucleotide sequence ID" value="NZ_JAUHJS010000009.1"/>
</dbReference>
<evidence type="ECO:0008006" key="3">
    <source>
        <dbReference type="Google" id="ProtNLM"/>
    </source>
</evidence>
<protein>
    <recommendedName>
        <fullName evidence="3">Phage protein</fullName>
    </recommendedName>
</protein>
<sequence length="66" mass="7765">MKQLFNIIRVGKQFTLTNYGEVYDFEVVRILPNGKIEVKDLHTLENYLLDDLLKFGKGKDYSLIEK</sequence>
<gene>
    <name evidence="1" type="ORF">QWY31_15335</name>
</gene>
<evidence type="ECO:0000313" key="1">
    <source>
        <dbReference type="EMBL" id="MDN4166884.1"/>
    </source>
</evidence>